<dbReference type="Gene3D" id="3.40.50.150">
    <property type="entry name" value="Vaccinia Virus protein VP39"/>
    <property type="match status" value="1"/>
</dbReference>
<organism evidence="1">
    <name type="scientific">Bradyrhizobium diazoefficiens</name>
    <dbReference type="NCBI Taxonomy" id="1355477"/>
    <lineage>
        <taxon>Bacteria</taxon>
        <taxon>Pseudomonadati</taxon>
        <taxon>Pseudomonadota</taxon>
        <taxon>Alphaproteobacteria</taxon>
        <taxon>Hyphomicrobiales</taxon>
        <taxon>Nitrobacteraceae</taxon>
        <taxon>Bradyrhizobium</taxon>
    </lineage>
</organism>
<proteinExistence type="predicted"/>
<accession>A0A810B2M0</accession>
<sequence length="262" mass="29342">MNERSKESETPLHDRALLLHGAKRNQLLTFEEVRRYGSDSFSDPDFVRLYGMKPAEWYARGVRLLGRTAVECTRDAVADRIGQDVAAVAASLPAPGRWVVVDPFAGSCNTLYWILRHVPRSRGIAFEFDPQVFQLTKQNLAALDRAIDLKCGDYSVMLGQLHTAPDEAMIVFVAPPWGTALDETEGLDLRRTEPPITKIIAEFGDAFAARRILFAVQVYEKLDKESLAELHGKLDWSDLKIYDFNAAGRNHGVLLGTRGWTP</sequence>
<evidence type="ECO:0000313" key="1">
    <source>
        <dbReference type="EMBL" id="BCE70224.1"/>
    </source>
</evidence>
<evidence type="ECO:0008006" key="2">
    <source>
        <dbReference type="Google" id="ProtNLM"/>
    </source>
</evidence>
<gene>
    <name evidence="1" type="ORF">XF8B_03350</name>
</gene>
<dbReference type="EMBL" id="AP023097">
    <property type="protein sequence ID" value="BCE70224.1"/>
    <property type="molecule type" value="Genomic_DNA"/>
</dbReference>
<name>A0A810B2M0_9BRAD</name>
<dbReference type="AlphaFoldDB" id="A0A810B2M0"/>
<reference evidence="1" key="1">
    <citation type="submission" date="2020-05" db="EMBL/GenBank/DDBJ databases">
        <title>Complete genome sequence of Bradyrhizobium diazoefficiens XF8 isolated from soybean nodule.</title>
        <authorList>
            <person name="Noda R."/>
            <person name="Kakizaki K."/>
            <person name="Minamisawa K."/>
        </authorList>
    </citation>
    <scope>NUCLEOTIDE SEQUENCE</scope>
    <source>
        <strain evidence="1">XF8</strain>
    </source>
</reference>
<protein>
    <recommendedName>
        <fullName evidence="2">Methyltransferase</fullName>
    </recommendedName>
</protein>
<dbReference type="InterPro" id="IPR029063">
    <property type="entry name" value="SAM-dependent_MTases_sf"/>
</dbReference>
<dbReference type="SUPFAM" id="SSF53335">
    <property type="entry name" value="S-adenosyl-L-methionine-dependent methyltransferases"/>
    <property type="match status" value="1"/>
</dbReference>